<comment type="catalytic activity">
    <reaction evidence="14">
        <text>a pyranoside + acceptor = a pyranosid-3-ulose + reduced acceptor.</text>
        <dbReference type="EC" id="1.1.99.29"/>
    </reaction>
</comment>
<comment type="similarity">
    <text evidence="3">Belongs to the GMC oxidoreductase family.</text>
</comment>
<dbReference type="AlphaFoldDB" id="K5XE15"/>
<keyword evidence="21" id="KW-1185">Reference proteome</keyword>
<name>K5XE15_AGABU</name>
<feature type="domain" description="Glucose-methanol-choline oxidoreductase C-terminal" evidence="19">
    <location>
        <begin position="466"/>
        <end position="604"/>
    </location>
</feature>
<evidence type="ECO:0000256" key="11">
    <source>
        <dbReference type="ARBA" id="ARBA00033986"/>
    </source>
</evidence>
<keyword evidence="9" id="KW-0560">Oxidoreductase</keyword>
<evidence type="ECO:0000256" key="16">
    <source>
        <dbReference type="PIRSR" id="PIRSR000137-1"/>
    </source>
</evidence>
<dbReference type="eggNOG" id="KOG1238">
    <property type="taxonomic scope" value="Eukaryota"/>
</dbReference>
<dbReference type="InterPro" id="IPR000172">
    <property type="entry name" value="GMC_OxRdtase_N"/>
</dbReference>
<comment type="subcellular location">
    <subcellularLocation>
        <location evidence="2">Secreted</location>
    </subcellularLocation>
</comment>
<feature type="binding site" evidence="17">
    <location>
        <position position="261"/>
    </location>
    <ligand>
        <name>FAD</name>
        <dbReference type="ChEBI" id="CHEBI:57692"/>
    </ligand>
</feature>
<dbReference type="Pfam" id="PF00732">
    <property type="entry name" value="GMC_oxred_N"/>
    <property type="match status" value="1"/>
</dbReference>
<evidence type="ECO:0000313" key="20">
    <source>
        <dbReference type="EMBL" id="EKM81427.1"/>
    </source>
</evidence>
<evidence type="ECO:0000256" key="7">
    <source>
        <dbReference type="ARBA" id="ARBA00022630"/>
    </source>
</evidence>
<dbReference type="PANTHER" id="PTHR11552">
    <property type="entry name" value="GLUCOSE-METHANOL-CHOLINE GMC OXIDOREDUCTASE"/>
    <property type="match status" value="1"/>
</dbReference>
<reference evidence="21" key="1">
    <citation type="journal article" date="2012" name="Proc. Natl. Acad. Sci. U.S.A.">
        <title>Genome sequence of the button mushroom Agaricus bisporus reveals mechanisms governing adaptation to a humic-rich ecological niche.</title>
        <authorList>
            <person name="Morin E."/>
            <person name="Kohler A."/>
            <person name="Baker A.R."/>
            <person name="Foulongne-Oriol M."/>
            <person name="Lombard V."/>
            <person name="Nagy L.G."/>
            <person name="Ohm R.A."/>
            <person name="Patyshakuliyeva A."/>
            <person name="Brun A."/>
            <person name="Aerts A.L."/>
            <person name="Bailey A.M."/>
            <person name="Billette C."/>
            <person name="Coutinho P.M."/>
            <person name="Deakin G."/>
            <person name="Doddapaneni H."/>
            <person name="Floudas D."/>
            <person name="Grimwood J."/>
            <person name="Hilden K."/>
            <person name="Kuees U."/>
            <person name="LaButti K.M."/>
            <person name="Lapidus A."/>
            <person name="Lindquist E.A."/>
            <person name="Lucas S.M."/>
            <person name="Murat C."/>
            <person name="Riley R.W."/>
            <person name="Salamov A.A."/>
            <person name="Schmutz J."/>
            <person name="Subramanian V."/>
            <person name="Woesten H.A.B."/>
            <person name="Xu J."/>
            <person name="Eastwood D.C."/>
            <person name="Foster G.D."/>
            <person name="Sonnenberg A.S."/>
            <person name="Cullen D."/>
            <person name="de Vries R.P."/>
            <person name="Lundell T."/>
            <person name="Hibbett D.S."/>
            <person name="Henrissat B."/>
            <person name="Burton K.S."/>
            <person name="Kerrigan R.W."/>
            <person name="Challen M.P."/>
            <person name="Grigoriev I.V."/>
            <person name="Martin F."/>
        </authorList>
    </citation>
    <scope>NUCLEOTIDE SEQUENCE [LARGE SCALE GENOMIC DNA]</scope>
    <source>
        <strain evidence="21">JB137-S8 / ATCC MYA-4627 / FGSC 10392</strain>
    </source>
</reference>
<keyword evidence="8 17" id="KW-0274">FAD</keyword>
<dbReference type="EC" id="1.1.99.29" evidence="5"/>
<accession>K5XE15</accession>
<feature type="active site" description="Proton donor" evidence="16">
    <location>
        <position position="552"/>
    </location>
</feature>
<evidence type="ECO:0000256" key="14">
    <source>
        <dbReference type="ARBA" id="ARBA00034050"/>
    </source>
</evidence>
<dbReference type="OrthoDB" id="269227at2759"/>
<dbReference type="GO" id="GO:0050660">
    <property type="term" value="F:flavin adenine dinucleotide binding"/>
    <property type="evidence" value="ECO:0007669"/>
    <property type="project" value="InterPro"/>
</dbReference>
<sequence>MSGYAEQQLSPRDLITEDDIADDYDYVICGGGLAGLVLASRLSTANYKVLVLEAGMSGDEIADRINTPSGAFYASIVGTDYDWKDTTVPQPHLNNRTISWPHGKILGGSTAMNAMYVVRPASNELDAWESIIAPEDSDAAQKWGWDEMFSAMKRSENFTAPRDDVVSIGHIQWDANAYGSGGPLSVSYPGITLEWVGNWTSSLSAAGVPPLANPNNGEVLGGFVTASTINPTNWTRSSSRSAYISPLPPSSNLHILPEATVTRLNFRTEAISEGWVADAVEFAKDADSTRRTVRVNKEVILSAGVVGSPKILMLSGFGPKEVLSNADVTLVEDVPGIGQRLQDHPVASVVWKSNLETAGDIHNSRSAFANSSEFKSFINDAIAYVNLTSIFGSAGASAFQQQIQSSFDNSSATISQLRSSDVMEGYKTIYQILSEDFMNAGGPQVELLMSLVGTGEISVQAALQHPFSVGRLWIQSPDPFQKVLIDPGYLTHFADIITLRQGIKFIQGLGNILASNATGAPLIGEQLSPGPEVTSDQDIEAWLRGSVSSQFHPSSSCGMMPRDQGGVVDSKLKVYGAANVRVVDTSVFPFDFAAHLASVTFGLAEQASLIIQEESFTVPSSGVRSIIYCTLSRLITTTTIIVGLLLGNMWL</sequence>
<dbReference type="GO" id="GO:0005576">
    <property type="term" value="C:extracellular region"/>
    <property type="evidence" value="ECO:0007669"/>
    <property type="project" value="UniProtKB-SubCell"/>
</dbReference>
<feature type="active site" description="Proton acceptor" evidence="16">
    <location>
        <position position="595"/>
    </location>
</feature>
<dbReference type="InterPro" id="IPR012132">
    <property type="entry name" value="GMC_OxRdtase"/>
</dbReference>
<evidence type="ECO:0000256" key="4">
    <source>
        <dbReference type="ARBA" id="ARBA00011245"/>
    </source>
</evidence>
<evidence type="ECO:0000256" key="5">
    <source>
        <dbReference type="ARBA" id="ARBA00013177"/>
    </source>
</evidence>
<dbReference type="STRING" id="597362.K5XE15"/>
<comment type="catalytic activity">
    <reaction evidence="13">
        <text>pyranose + acceptor = pyranos-3-ulose + reduced acceptor.</text>
        <dbReference type="EC" id="1.1.99.29"/>
    </reaction>
</comment>
<evidence type="ECO:0000313" key="21">
    <source>
        <dbReference type="Proteomes" id="UP000008493"/>
    </source>
</evidence>
<feature type="domain" description="Glucose-methanol-choline oxidoreductase N-terminal" evidence="18">
    <location>
        <begin position="24"/>
        <end position="346"/>
    </location>
</feature>
<evidence type="ECO:0000259" key="19">
    <source>
        <dbReference type="Pfam" id="PF05199"/>
    </source>
</evidence>
<organism evidence="20 21">
    <name type="scientific">Agaricus bisporus var. burnettii (strain JB137-S8 / ATCC MYA-4627 / FGSC 10392)</name>
    <name type="common">White button mushroom</name>
    <dbReference type="NCBI Taxonomy" id="597362"/>
    <lineage>
        <taxon>Eukaryota</taxon>
        <taxon>Fungi</taxon>
        <taxon>Dikarya</taxon>
        <taxon>Basidiomycota</taxon>
        <taxon>Agaricomycotina</taxon>
        <taxon>Agaricomycetes</taxon>
        <taxon>Agaricomycetidae</taxon>
        <taxon>Agaricales</taxon>
        <taxon>Agaricineae</taxon>
        <taxon>Agaricaceae</taxon>
        <taxon>Agaricus</taxon>
    </lineage>
</organism>
<comment type="cofactor">
    <cofactor evidence="1 17">
        <name>FAD</name>
        <dbReference type="ChEBI" id="CHEBI:57692"/>
    </cofactor>
</comment>
<dbReference type="EMBL" id="JH971387">
    <property type="protein sequence ID" value="EKM81427.1"/>
    <property type="molecule type" value="Genomic_DNA"/>
</dbReference>
<dbReference type="InParanoid" id="K5XE15"/>
<dbReference type="InterPro" id="IPR036188">
    <property type="entry name" value="FAD/NAD-bd_sf"/>
</dbReference>
<evidence type="ECO:0000256" key="6">
    <source>
        <dbReference type="ARBA" id="ARBA00022525"/>
    </source>
</evidence>
<dbReference type="SUPFAM" id="SSF51905">
    <property type="entry name" value="FAD/NAD(P)-binding domain"/>
    <property type="match status" value="1"/>
</dbReference>
<evidence type="ECO:0000256" key="17">
    <source>
        <dbReference type="PIRSR" id="PIRSR000137-2"/>
    </source>
</evidence>
<comment type="catalytic activity">
    <reaction evidence="12">
        <text>pyranose + acceptor = pyranos-2,3-diulose + reduced acceptor.</text>
        <dbReference type="EC" id="1.1.99.29"/>
    </reaction>
</comment>
<protein>
    <recommendedName>
        <fullName evidence="5">pyranose dehydrogenase (acceptor)</fullName>
        <ecNumber evidence="5">1.1.99.29</ecNumber>
    </recommendedName>
</protein>
<dbReference type="PANTHER" id="PTHR11552:SF218">
    <property type="entry name" value="GLUCOSE-METHANOL-CHOLINE OXIDOREDUCTASE N-TERMINAL DOMAIN-CONTAINING PROTEIN"/>
    <property type="match status" value="1"/>
</dbReference>
<dbReference type="InterPro" id="IPR027424">
    <property type="entry name" value="Glucose_Oxidase_domain_2"/>
</dbReference>
<dbReference type="Pfam" id="PF05199">
    <property type="entry name" value="GMC_oxred_C"/>
    <property type="match status" value="1"/>
</dbReference>
<dbReference type="PIRSF" id="PIRSF000137">
    <property type="entry name" value="Alcohol_oxidase"/>
    <property type="match status" value="1"/>
</dbReference>
<dbReference type="OMA" id="QWDANAY"/>
<dbReference type="Gene3D" id="4.10.450.10">
    <property type="entry name" value="Glucose Oxidase, domain 2"/>
    <property type="match status" value="1"/>
</dbReference>
<comment type="subunit">
    <text evidence="4">Monomer.</text>
</comment>
<dbReference type="GeneID" id="18829172"/>
<keyword evidence="7" id="KW-0285">Flavoprotein</keyword>
<comment type="catalytic activity">
    <reaction evidence="15">
        <text>a pyranoside + acceptor = a pyranosid-3,4-diulose + reduced acceptor.</text>
        <dbReference type="EC" id="1.1.99.29"/>
    </reaction>
</comment>
<dbReference type="Gene3D" id="3.30.560.10">
    <property type="entry name" value="Glucose Oxidase, domain 3"/>
    <property type="match status" value="1"/>
</dbReference>
<gene>
    <name evidence="20" type="ORF">AGABI1DRAFT_36107</name>
</gene>
<dbReference type="RefSeq" id="XP_007327150.1">
    <property type="nucleotide sequence ID" value="XM_007327088.1"/>
</dbReference>
<evidence type="ECO:0000256" key="15">
    <source>
        <dbReference type="ARBA" id="ARBA00034059"/>
    </source>
</evidence>
<evidence type="ECO:0000256" key="10">
    <source>
        <dbReference type="ARBA" id="ARBA00024699"/>
    </source>
</evidence>
<dbReference type="Proteomes" id="UP000008493">
    <property type="component" value="Unassembled WGS sequence"/>
</dbReference>
<proteinExistence type="inferred from homology"/>
<dbReference type="KEGG" id="abp:AGABI1DRAFT36107"/>
<comment type="function">
    <text evidence="10">Catalyzes the single-oxidation or sequential double oxidation reaction of carbohydrates primarily at carbon-2 and/or carbon-3 with the concomitant reduction of the flavin. The enzyme exhibits a broad sugar substrate specificity, oxidizing different aldopyranoses to the corresponding C-1, C-2, C-3 or C-1,2, C-2,3 and C-3,4 (di)dehydro sugars with substrate-specific regioselectivity. Accepts only a narrow range of electron acceptors such as substituted benzoquinones and complexed metal ions and reacts extremely slowly with O(2) as acceptor. May play a role in the natural recycling of plant matter by oxidizing all major monosaccharides in lignocellulose and by reducing quinone compounds or reactive radical species generated during lignin depolymerization.</text>
</comment>
<evidence type="ECO:0000256" key="13">
    <source>
        <dbReference type="ARBA" id="ARBA00034029"/>
    </source>
</evidence>
<evidence type="ECO:0000256" key="1">
    <source>
        <dbReference type="ARBA" id="ARBA00001974"/>
    </source>
</evidence>
<keyword evidence="6" id="KW-0964">Secreted</keyword>
<evidence type="ECO:0000256" key="3">
    <source>
        <dbReference type="ARBA" id="ARBA00010790"/>
    </source>
</evidence>
<evidence type="ECO:0000256" key="2">
    <source>
        <dbReference type="ARBA" id="ARBA00004613"/>
    </source>
</evidence>
<dbReference type="HOGENOM" id="CLU_002865_6_0_1"/>
<dbReference type="SUPFAM" id="SSF54373">
    <property type="entry name" value="FAD-linked reductases, C-terminal domain"/>
    <property type="match status" value="1"/>
</dbReference>
<dbReference type="InterPro" id="IPR007867">
    <property type="entry name" value="GMC_OxRtase_C"/>
</dbReference>
<dbReference type="GO" id="GO:0033718">
    <property type="term" value="F:pyranose dehydrogenase (acceptor) activity"/>
    <property type="evidence" value="ECO:0007669"/>
    <property type="project" value="UniProtKB-EC"/>
</dbReference>
<evidence type="ECO:0000256" key="8">
    <source>
        <dbReference type="ARBA" id="ARBA00022827"/>
    </source>
</evidence>
<evidence type="ECO:0000259" key="18">
    <source>
        <dbReference type="Pfam" id="PF00732"/>
    </source>
</evidence>
<evidence type="ECO:0000256" key="9">
    <source>
        <dbReference type="ARBA" id="ARBA00023002"/>
    </source>
</evidence>
<dbReference type="Gene3D" id="3.50.50.60">
    <property type="entry name" value="FAD/NAD(P)-binding domain"/>
    <property type="match status" value="1"/>
</dbReference>
<evidence type="ECO:0000256" key="12">
    <source>
        <dbReference type="ARBA" id="ARBA00034010"/>
    </source>
</evidence>
<comment type="catalytic activity">
    <reaction evidence="11">
        <text>pyranose + acceptor = pyranos-2-ulose + reduced acceptor.</text>
        <dbReference type="EC" id="1.1.99.29"/>
    </reaction>
</comment>